<accession>A0A7Z7LDF6</accession>
<dbReference type="KEGG" id="minf:MESINF_0186"/>
<protein>
    <submittedName>
        <fullName evidence="1">Uncharacterized protein</fullName>
    </submittedName>
</protein>
<name>A0A7Z7LDF6_9BACT</name>
<evidence type="ECO:0000313" key="1">
    <source>
        <dbReference type="EMBL" id="SSC11635.1"/>
    </source>
</evidence>
<evidence type="ECO:0000313" key="2">
    <source>
        <dbReference type="Proteomes" id="UP000250796"/>
    </source>
</evidence>
<dbReference type="AlphaFoldDB" id="A0A7Z7LDF6"/>
<sequence length="56" mass="6550">MNLIYLSEAEETLTHEEIRKITMKITINADLLIYREPPAEILAPTQEIKRQLSYTC</sequence>
<organism evidence="1 2">
    <name type="scientific">Mesotoga infera</name>
    <dbReference type="NCBI Taxonomy" id="1236046"/>
    <lineage>
        <taxon>Bacteria</taxon>
        <taxon>Thermotogati</taxon>
        <taxon>Thermotogota</taxon>
        <taxon>Thermotogae</taxon>
        <taxon>Kosmotogales</taxon>
        <taxon>Kosmotogaceae</taxon>
        <taxon>Mesotoga</taxon>
    </lineage>
</organism>
<dbReference type="Proteomes" id="UP000250796">
    <property type="component" value="Chromosome MESINF"/>
</dbReference>
<proteinExistence type="predicted"/>
<gene>
    <name evidence="1" type="ORF">MESINF_0186</name>
</gene>
<dbReference type="EMBL" id="LS974202">
    <property type="protein sequence ID" value="SSC11635.1"/>
    <property type="molecule type" value="Genomic_DNA"/>
</dbReference>
<keyword evidence="2" id="KW-1185">Reference proteome</keyword>
<reference evidence="1 2" key="1">
    <citation type="submission" date="2017-01" db="EMBL/GenBank/DDBJ databases">
        <authorList>
            <person name="Erauso G."/>
        </authorList>
    </citation>
    <scope>NUCLEOTIDE SEQUENCE [LARGE SCALE GENOMIC DNA]</scope>
    <source>
        <strain evidence="1">MESINF1</strain>
    </source>
</reference>